<protein>
    <submittedName>
        <fullName evidence="1">Uncharacterized protein</fullName>
    </submittedName>
</protein>
<evidence type="ECO:0000313" key="2">
    <source>
        <dbReference type="Proteomes" id="UP000007648"/>
    </source>
</evidence>
<reference evidence="1" key="2">
    <citation type="submission" date="2025-08" db="UniProtKB">
        <authorList>
            <consortium name="Ensembl"/>
        </authorList>
    </citation>
    <scope>IDENTIFICATION</scope>
</reference>
<evidence type="ECO:0000313" key="1">
    <source>
        <dbReference type="Ensembl" id="ENSSHAP00000042314.1"/>
    </source>
</evidence>
<reference evidence="1 2" key="1">
    <citation type="journal article" date="2011" name="Proc. Natl. Acad. Sci. U.S.A.">
        <title>Genetic diversity and population structure of the endangered marsupial Sarcophilus harrisii (Tasmanian devil).</title>
        <authorList>
            <person name="Miller W."/>
            <person name="Hayes V.M."/>
            <person name="Ratan A."/>
            <person name="Petersen D.C."/>
            <person name="Wittekindt N.E."/>
            <person name="Miller J."/>
            <person name="Walenz B."/>
            <person name="Knight J."/>
            <person name="Qi J."/>
            <person name="Zhao F."/>
            <person name="Wang Q."/>
            <person name="Bedoya-Reina O.C."/>
            <person name="Katiyar N."/>
            <person name="Tomsho L.P."/>
            <person name="Kasson L.M."/>
            <person name="Hardie R.A."/>
            <person name="Woodbridge P."/>
            <person name="Tindall E.A."/>
            <person name="Bertelsen M.F."/>
            <person name="Dixon D."/>
            <person name="Pyecroft S."/>
            <person name="Helgen K.M."/>
            <person name="Lesk A.M."/>
            <person name="Pringle T.H."/>
            <person name="Patterson N."/>
            <person name="Zhang Y."/>
            <person name="Kreiss A."/>
            <person name="Woods G.M."/>
            <person name="Jones M.E."/>
            <person name="Schuster S.C."/>
        </authorList>
    </citation>
    <scope>NUCLEOTIDE SEQUENCE [LARGE SCALE GENOMIC DNA]</scope>
</reference>
<proteinExistence type="predicted"/>
<dbReference type="AlphaFoldDB" id="A0A7N4PTP9"/>
<accession>A0A7N4PTP9</accession>
<sequence>RNQDFFTFGKGTKLLVKP</sequence>
<dbReference type="Proteomes" id="UP000007648">
    <property type="component" value="Unassembled WGS sequence"/>
</dbReference>
<organism evidence="1 2">
    <name type="scientific">Sarcophilus harrisii</name>
    <name type="common">Tasmanian devil</name>
    <name type="synonym">Sarcophilus laniarius</name>
    <dbReference type="NCBI Taxonomy" id="9305"/>
    <lineage>
        <taxon>Eukaryota</taxon>
        <taxon>Metazoa</taxon>
        <taxon>Chordata</taxon>
        <taxon>Craniata</taxon>
        <taxon>Vertebrata</taxon>
        <taxon>Euteleostomi</taxon>
        <taxon>Mammalia</taxon>
        <taxon>Metatheria</taxon>
        <taxon>Dasyuromorphia</taxon>
        <taxon>Dasyuridae</taxon>
        <taxon>Sarcophilus</taxon>
    </lineage>
</organism>
<dbReference type="Ensembl" id="ENSSHAT00000037265.1">
    <property type="protein sequence ID" value="ENSSHAP00000042314.1"/>
    <property type="gene ID" value="ENSSHAG00000029367.1"/>
</dbReference>
<reference evidence="1" key="3">
    <citation type="submission" date="2025-09" db="UniProtKB">
        <authorList>
            <consortium name="Ensembl"/>
        </authorList>
    </citation>
    <scope>IDENTIFICATION</scope>
</reference>
<keyword evidence="2" id="KW-1185">Reference proteome</keyword>
<name>A0A7N4PTP9_SARHA</name>
<dbReference type="InParanoid" id="A0A7N4PTP9"/>